<accession>A0A8J5JRU8</accession>
<evidence type="ECO:0000256" key="3">
    <source>
        <dbReference type="SAM" id="SignalP"/>
    </source>
</evidence>
<keyword evidence="5" id="KW-1185">Reference proteome</keyword>
<dbReference type="GO" id="GO:0042302">
    <property type="term" value="F:structural constituent of cuticle"/>
    <property type="evidence" value="ECO:0007669"/>
    <property type="project" value="UniProtKB-UniRule"/>
</dbReference>
<organism evidence="4 5">
    <name type="scientific">Homarus americanus</name>
    <name type="common">American lobster</name>
    <dbReference type="NCBI Taxonomy" id="6706"/>
    <lineage>
        <taxon>Eukaryota</taxon>
        <taxon>Metazoa</taxon>
        <taxon>Ecdysozoa</taxon>
        <taxon>Arthropoda</taxon>
        <taxon>Crustacea</taxon>
        <taxon>Multicrustacea</taxon>
        <taxon>Malacostraca</taxon>
        <taxon>Eumalacostraca</taxon>
        <taxon>Eucarida</taxon>
        <taxon>Decapoda</taxon>
        <taxon>Pleocyemata</taxon>
        <taxon>Astacidea</taxon>
        <taxon>Nephropoidea</taxon>
        <taxon>Nephropidae</taxon>
        <taxon>Homarus</taxon>
    </lineage>
</organism>
<evidence type="ECO:0000313" key="4">
    <source>
        <dbReference type="EMBL" id="KAG7161291.1"/>
    </source>
</evidence>
<dbReference type="Proteomes" id="UP000747542">
    <property type="component" value="Unassembled WGS sequence"/>
</dbReference>
<keyword evidence="1 2" id="KW-0193">Cuticle</keyword>
<evidence type="ECO:0000256" key="1">
    <source>
        <dbReference type="ARBA" id="ARBA00022460"/>
    </source>
</evidence>
<evidence type="ECO:0000256" key="2">
    <source>
        <dbReference type="PROSITE-ProRule" id="PRU00497"/>
    </source>
</evidence>
<feature type="signal peptide" evidence="3">
    <location>
        <begin position="1"/>
        <end position="18"/>
    </location>
</feature>
<comment type="caution">
    <text evidence="4">The sequence shown here is derived from an EMBL/GenBank/DDBJ whole genome shotgun (WGS) entry which is preliminary data.</text>
</comment>
<evidence type="ECO:0000313" key="5">
    <source>
        <dbReference type="Proteomes" id="UP000747542"/>
    </source>
</evidence>
<sequence length="841" mass="87133">MSIRVMLGVLAVVGVCVGKPSILSHHVALPHNLHHDNIGVHRVPVAAVAHPTAVHYVPATTITHHAPAVAAVAHHAPAVTAVTHHGPAVAPHAPTFSAVTHHAPAVTHHAPAVVHASLAPVNTYSAPVAPATSQYHAQDEYGRYSFGYNAGNSARDESRDIYGNVRGSYSYVDGNGNLQTQHYVADDYGFRVAGNNLPVQHSDDHPYRGKRSYATFPASTGPLRTVVHATPAVHAAPAVHAPALGYSSGLYGYGVPRGGFSYGYHSVPSVASYRSYAVPAYGGKPITRNIVKRTYGESVDKTEVLCFWLDSEEYVYSYLPVTVLHNTTRRNSDWRSLTHWARHCGASEVVGLTVLLRLLERVLCVLWALVGAVTSDGTHHGDTSSSSTIFRDSVVRSNGAPVIGKGVFHHHTAQAVHGASVAHGGSAIHGGSAVHGASGVHGGSALHGGSAVHGASVVHGGSAIHGGSAVQGASGVHGGSAIHGGSAVHGASGVHGGSAIHGGSAVHGASGVHGGSAFHGGSAVHGASVVHGGSAIHGGSAVQGASGVHGGSSFNGGSGSFSAPVVRKTTVVHGGPVLHAPVVHRPVVSAPVVRTRVVAPAVVHAPVAPVAVGYAPYGLVAPDPVIHQAAMSGSYGRPQYAPVLSQYHAQDEYGRYSFGYNAGNSARDESRDVNGHVRGSFSYIDDYGNIQTQHYVADDYGFRVAGNNLPVQHSDDHPYRGKRSYTNFPASTSPLISGSSHGAPATTVTHVVNGPVVVRESGPYGGAYVQDNSRYGVYSTYSGPHGGYTGISPLLGNSDLHGDFDRLGLHGFSYGFNTGPHSLTTYGTHFEQQNQLSPYRY</sequence>
<proteinExistence type="predicted"/>
<dbReference type="InterPro" id="IPR000618">
    <property type="entry name" value="Insect_cuticle"/>
</dbReference>
<dbReference type="Pfam" id="PF00379">
    <property type="entry name" value="Chitin_bind_4"/>
    <property type="match status" value="2"/>
</dbReference>
<dbReference type="AlphaFoldDB" id="A0A8J5JRU8"/>
<feature type="chain" id="PRO_5035245212" evidence="3">
    <location>
        <begin position="19"/>
        <end position="841"/>
    </location>
</feature>
<gene>
    <name evidence="4" type="primary">Cu6-L9</name>
    <name evidence="4" type="ORF">Hamer_G016360</name>
</gene>
<protein>
    <submittedName>
        <fullName evidence="4">Cuticle protein 6-like 9</fullName>
    </submittedName>
</protein>
<keyword evidence="3" id="KW-0732">Signal</keyword>
<dbReference type="EMBL" id="JAHLQT010029607">
    <property type="protein sequence ID" value="KAG7161291.1"/>
    <property type="molecule type" value="Genomic_DNA"/>
</dbReference>
<dbReference type="InterPro" id="IPR031311">
    <property type="entry name" value="CHIT_BIND_RR_consensus"/>
</dbReference>
<reference evidence="4" key="1">
    <citation type="journal article" date="2021" name="Sci. Adv.">
        <title>The American lobster genome reveals insights on longevity, neural, and immune adaptations.</title>
        <authorList>
            <person name="Polinski J.M."/>
            <person name="Zimin A.V."/>
            <person name="Clark K.F."/>
            <person name="Kohn A.B."/>
            <person name="Sadowski N."/>
            <person name="Timp W."/>
            <person name="Ptitsyn A."/>
            <person name="Khanna P."/>
            <person name="Romanova D.Y."/>
            <person name="Williams P."/>
            <person name="Greenwood S.J."/>
            <person name="Moroz L.L."/>
            <person name="Walt D.R."/>
            <person name="Bodnar A.G."/>
        </authorList>
    </citation>
    <scope>NUCLEOTIDE SEQUENCE</scope>
    <source>
        <strain evidence="4">GMGI-L3</strain>
    </source>
</reference>
<dbReference type="PROSITE" id="PS51155">
    <property type="entry name" value="CHIT_BIND_RR_2"/>
    <property type="match status" value="2"/>
</dbReference>
<name>A0A8J5JRU8_HOMAM</name>
<dbReference type="PROSITE" id="PS00233">
    <property type="entry name" value="CHIT_BIND_RR_1"/>
    <property type="match status" value="1"/>
</dbReference>